<dbReference type="AlphaFoldDB" id="A0A8C1JQI5"/>
<evidence type="ECO:0000256" key="5">
    <source>
        <dbReference type="SAM" id="Phobius"/>
    </source>
</evidence>
<dbReference type="PANTHER" id="PTHR47095">
    <property type="entry name" value="RING FINGER PROTEIN 222"/>
    <property type="match status" value="1"/>
</dbReference>
<evidence type="ECO:0000313" key="8">
    <source>
        <dbReference type="Proteomes" id="UP000694427"/>
    </source>
</evidence>
<keyword evidence="5" id="KW-0812">Transmembrane</keyword>
<feature type="domain" description="RING-type" evidence="6">
    <location>
        <begin position="14"/>
        <end position="63"/>
    </location>
</feature>
<reference evidence="7" key="2">
    <citation type="submission" date="2025-09" db="UniProtKB">
        <authorList>
            <consortium name="Ensembl"/>
        </authorList>
    </citation>
    <scope>IDENTIFICATION</scope>
</reference>
<name>A0A8C1JQI5_CYPCA</name>
<sequence length="194" mass="21237">TSREDPGGAQDSECPVCFESLSDSTRTLSCGHHFCHDCLVRTLLHTSLKGSIKRDNILCPVCRHLTFITKLHGFTVSTVEAKKIGKTLEVPSSVFPLGCICRCLRSISCGLCSRRLVCPKDTSEVFIISELGRPMTEGDVTDTGTTSAMQQGYSSHGRRLCTISCCLLILMITFTLLALVAATLPWVLLVKKKR</sequence>
<dbReference type="InterPro" id="IPR013083">
    <property type="entry name" value="Znf_RING/FYVE/PHD"/>
</dbReference>
<keyword evidence="5" id="KW-0472">Membrane</keyword>
<evidence type="ECO:0000256" key="1">
    <source>
        <dbReference type="ARBA" id="ARBA00022723"/>
    </source>
</evidence>
<dbReference type="PROSITE" id="PS50089">
    <property type="entry name" value="ZF_RING_2"/>
    <property type="match status" value="1"/>
</dbReference>
<keyword evidence="5" id="KW-1133">Transmembrane helix</keyword>
<feature type="transmembrane region" description="Helical" evidence="5">
    <location>
        <begin position="167"/>
        <end position="189"/>
    </location>
</feature>
<evidence type="ECO:0000256" key="4">
    <source>
        <dbReference type="PROSITE-ProRule" id="PRU00175"/>
    </source>
</evidence>
<evidence type="ECO:0000259" key="6">
    <source>
        <dbReference type="PROSITE" id="PS50089"/>
    </source>
</evidence>
<dbReference type="GO" id="GO:0008270">
    <property type="term" value="F:zinc ion binding"/>
    <property type="evidence" value="ECO:0007669"/>
    <property type="project" value="UniProtKB-KW"/>
</dbReference>
<proteinExistence type="predicted"/>
<dbReference type="PANTHER" id="PTHR47095:SF1">
    <property type="entry name" value="RING FINGER PROTEIN 222"/>
    <property type="match status" value="1"/>
</dbReference>
<keyword evidence="2 4" id="KW-0863">Zinc-finger</keyword>
<accession>A0A8C1JQI5</accession>
<dbReference type="InterPro" id="IPR001841">
    <property type="entry name" value="Znf_RING"/>
</dbReference>
<dbReference type="CDD" id="cd16564">
    <property type="entry name" value="RING-HC_RNF222"/>
    <property type="match status" value="1"/>
</dbReference>
<dbReference type="InterPro" id="IPR017907">
    <property type="entry name" value="Znf_RING_CS"/>
</dbReference>
<dbReference type="Proteomes" id="UP000694427">
    <property type="component" value="Unplaced"/>
</dbReference>
<dbReference type="SUPFAM" id="SSF57850">
    <property type="entry name" value="RING/U-box"/>
    <property type="match status" value="1"/>
</dbReference>
<organism evidence="7 8">
    <name type="scientific">Cyprinus carpio</name>
    <name type="common">Common carp</name>
    <dbReference type="NCBI Taxonomy" id="7962"/>
    <lineage>
        <taxon>Eukaryota</taxon>
        <taxon>Metazoa</taxon>
        <taxon>Chordata</taxon>
        <taxon>Craniata</taxon>
        <taxon>Vertebrata</taxon>
        <taxon>Euteleostomi</taxon>
        <taxon>Actinopterygii</taxon>
        <taxon>Neopterygii</taxon>
        <taxon>Teleostei</taxon>
        <taxon>Ostariophysi</taxon>
        <taxon>Cypriniformes</taxon>
        <taxon>Cyprinidae</taxon>
        <taxon>Cyprininae</taxon>
        <taxon>Cyprinus</taxon>
    </lineage>
</organism>
<evidence type="ECO:0000256" key="2">
    <source>
        <dbReference type="ARBA" id="ARBA00022771"/>
    </source>
</evidence>
<evidence type="ECO:0000256" key="3">
    <source>
        <dbReference type="ARBA" id="ARBA00022833"/>
    </source>
</evidence>
<protein>
    <recommendedName>
        <fullName evidence="6">RING-type domain-containing protein</fullName>
    </recommendedName>
</protein>
<keyword evidence="8" id="KW-1185">Reference proteome</keyword>
<keyword evidence="3" id="KW-0862">Zinc</keyword>
<dbReference type="Gene3D" id="3.30.40.10">
    <property type="entry name" value="Zinc/RING finger domain, C3HC4 (zinc finger)"/>
    <property type="match status" value="1"/>
</dbReference>
<reference evidence="7" key="1">
    <citation type="submission" date="2025-08" db="UniProtKB">
        <authorList>
            <consortium name="Ensembl"/>
        </authorList>
    </citation>
    <scope>IDENTIFICATION</scope>
</reference>
<keyword evidence="1" id="KW-0479">Metal-binding</keyword>
<dbReference type="PROSITE" id="PS00518">
    <property type="entry name" value="ZF_RING_1"/>
    <property type="match status" value="1"/>
</dbReference>
<evidence type="ECO:0000313" key="7">
    <source>
        <dbReference type="Ensembl" id="ENSCCRP00010034714.1"/>
    </source>
</evidence>
<dbReference type="InterPro" id="IPR042973">
    <property type="entry name" value="RNF222"/>
</dbReference>
<dbReference type="Ensembl" id="ENSCCRT00010038063.1">
    <property type="protein sequence ID" value="ENSCCRP00010034714.1"/>
    <property type="gene ID" value="ENSCCRG00010014780.1"/>
</dbReference>
<dbReference type="SMART" id="SM00184">
    <property type="entry name" value="RING"/>
    <property type="match status" value="1"/>
</dbReference>
<dbReference type="Pfam" id="PF13639">
    <property type="entry name" value="zf-RING_2"/>
    <property type="match status" value="1"/>
</dbReference>